<organism evidence="1 2">
    <name type="scientific">Steinernema hermaphroditum</name>
    <dbReference type="NCBI Taxonomy" id="289476"/>
    <lineage>
        <taxon>Eukaryota</taxon>
        <taxon>Metazoa</taxon>
        <taxon>Ecdysozoa</taxon>
        <taxon>Nematoda</taxon>
        <taxon>Chromadorea</taxon>
        <taxon>Rhabditida</taxon>
        <taxon>Tylenchina</taxon>
        <taxon>Panagrolaimomorpha</taxon>
        <taxon>Strongyloidoidea</taxon>
        <taxon>Steinernematidae</taxon>
        <taxon>Steinernema</taxon>
    </lineage>
</organism>
<dbReference type="Proteomes" id="UP001175271">
    <property type="component" value="Unassembled WGS sequence"/>
</dbReference>
<gene>
    <name evidence="1" type="ORF">QR680_018254</name>
</gene>
<sequence length="119" mass="12927">MVSSSRLVVYGLLFAAVVLPFVESFLFPMLGGGGGGGAKTFTDESSILCNNPAFKEAIDKSLTDDLPKTLAKLHENLKASNETTDFVALCGDKPLRWVSHLETYCIHGNEKFTCHVFQA</sequence>
<protein>
    <recommendedName>
        <fullName evidence="3">Ground-like domain-containing protein</fullName>
    </recommendedName>
</protein>
<reference evidence="1" key="1">
    <citation type="submission" date="2023-06" db="EMBL/GenBank/DDBJ databases">
        <title>Genomic analysis of the entomopathogenic nematode Steinernema hermaphroditum.</title>
        <authorList>
            <person name="Schwarz E.M."/>
            <person name="Heppert J.K."/>
            <person name="Baniya A."/>
            <person name="Schwartz H.T."/>
            <person name="Tan C.-H."/>
            <person name="Antoshechkin I."/>
            <person name="Sternberg P.W."/>
            <person name="Goodrich-Blair H."/>
            <person name="Dillman A.R."/>
        </authorList>
    </citation>
    <scope>NUCLEOTIDE SEQUENCE</scope>
    <source>
        <strain evidence="1">PS9179</strain>
        <tissue evidence="1">Whole animal</tissue>
    </source>
</reference>
<evidence type="ECO:0000313" key="1">
    <source>
        <dbReference type="EMBL" id="KAK0405902.1"/>
    </source>
</evidence>
<evidence type="ECO:0008006" key="3">
    <source>
        <dbReference type="Google" id="ProtNLM"/>
    </source>
</evidence>
<keyword evidence="2" id="KW-1185">Reference proteome</keyword>
<accession>A0AA39LQF9</accession>
<evidence type="ECO:0000313" key="2">
    <source>
        <dbReference type="Proteomes" id="UP001175271"/>
    </source>
</evidence>
<dbReference type="AlphaFoldDB" id="A0AA39LQF9"/>
<dbReference type="EMBL" id="JAUCMV010000004">
    <property type="protein sequence ID" value="KAK0405902.1"/>
    <property type="molecule type" value="Genomic_DNA"/>
</dbReference>
<proteinExistence type="predicted"/>
<name>A0AA39LQF9_9BILA</name>
<comment type="caution">
    <text evidence="1">The sequence shown here is derived from an EMBL/GenBank/DDBJ whole genome shotgun (WGS) entry which is preliminary data.</text>
</comment>